<dbReference type="Proteomes" id="UP000220102">
    <property type="component" value="Unassembled WGS sequence"/>
</dbReference>
<keyword evidence="7 8" id="KW-0998">Cell outer membrane</keyword>
<evidence type="ECO:0000259" key="11">
    <source>
        <dbReference type="Pfam" id="PF00593"/>
    </source>
</evidence>
<evidence type="ECO:0000256" key="5">
    <source>
        <dbReference type="ARBA" id="ARBA00023077"/>
    </source>
</evidence>
<dbReference type="InterPro" id="IPR013784">
    <property type="entry name" value="Carb-bd-like_fold"/>
</dbReference>
<keyword evidence="2 8" id="KW-0813">Transport</keyword>
<dbReference type="GO" id="GO:0009279">
    <property type="term" value="C:cell outer membrane"/>
    <property type="evidence" value="ECO:0007669"/>
    <property type="project" value="UniProtKB-SubCell"/>
</dbReference>
<dbReference type="InterPro" id="IPR037066">
    <property type="entry name" value="Plug_dom_sf"/>
</dbReference>
<dbReference type="CDD" id="cd01347">
    <property type="entry name" value="ligand_gated_channel"/>
    <property type="match status" value="1"/>
</dbReference>
<evidence type="ECO:0000256" key="4">
    <source>
        <dbReference type="ARBA" id="ARBA00022692"/>
    </source>
</evidence>
<dbReference type="Pfam" id="PF13620">
    <property type="entry name" value="CarboxypepD_reg"/>
    <property type="match status" value="1"/>
</dbReference>
<dbReference type="Gene3D" id="2.40.170.20">
    <property type="entry name" value="TonB-dependent receptor, beta-barrel domain"/>
    <property type="match status" value="1"/>
</dbReference>
<dbReference type="PANTHER" id="PTHR30069:SF42">
    <property type="entry name" value="FERRIC AEROBACTIN RECEPTOR"/>
    <property type="match status" value="1"/>
</dbReference>
<comment type="similarity">
    <text evidence="8 9">Belongs to the TonB-dependent receptor family.</text>
</comment>
<protein>
    <submittedName>
        <fullName evidence="13">TonB-dependent receptor</fullName>
    </submittedName>
</protein>
<feature type="domain" description="TonB-dependent receptor plug" evidence="12">
    <location>
        <begin position="130"/>
        <end position="233"/>
    </location>
</feature>
<keyword evidence="5 9" id="KW-0798">TonB box</keyword>
<evidence type="ECO:0000313" key="14">
    <source>
        <dbReference type="Proteomes" id="UP000220102"/>
    </source>
</evidence>
<dbReference type="InterPro" id="IPR036942">
    <property type="entry name" value="Beta-barrel_TonB_sf"/>
</dbReference>
<dbReference type="Pfam" id="PF00593">
    <property type="entry name" value="TonB_dep_Rec_b-barrel"/>
    <property type="match status" value="1"/>
</dbReference>
<evidence type="ECO:0000256" key="7">
    <source>
        <dbReference type="ARBA" id="ARBA00023237"/>
    </source>
</evidence>
<dbReference type="Gene3D" id="2.170.130.10">
    <property type="entry name" value="TonB-dependent receptor, plug domain"/>
    <property type="match status" value="1"/>
</dbReference>
<dbReference type="GO" id="GO:0030246">
    <property type="term" value="F:carbohydrate binding"/>
    <property type="evidence" value="ECO:0007669"/>
    <property type="project" value="InterPro"/>
</dbReference>
<evidence type="ECO:0000256" key="1">
    <source>
        <dbReference type="ARBA" id="ARBA00004571"/>
    </source>
</evidence>
<dbReference type="PROSITE" id="PS52016">
    <property type="entry name" value="TONB_DEPENDENT_REC_3"/>
    <property type="match status" value="1"/>
</dbReference>
<dbReference type="InterPro" id="IPR012910">
    <property type="entry name" value="Plug_dom"/>
</dbReference>
<feature type="domain" description="TonB-dependent receptor-like beta-barrel" evidence="11">
    <location>
        <begin position="326"/>
        <end position="745"/>
    </location>
</feature>
<evidence type="ECO:0000259" key="12">
    <source>
        <dbReference type="Pfam" id="PF07715"/>
    </source>
</evidence>
<comment type="caution">
    <text evidence="13">The sequence shown here is derived from an EMBL/GenBank/DDBJ whole genome shotgun (WGS) entry which is preliminary data.</text>
</comment>
<comment type="subcellular location">
    <subcellularLocation>
        <location evidence="1 8">Cell outer membrane</location>
        <topology evidence="1 8">Multi-pass membrane protein</topology>
    </subcellularLocation>
</comment>
<keyword evidence="14" id="KW-1185">Reference proteome</keyword>
<reference evidence="13 14" key="1">
    <citation type="submission" date="2017-10" db="EMBL/GenBank/DDBJ databases">
        <title>Draft genome of Longibacter Salinarum.</title>
        <authorList>
            <person name="Goh K.M."/>
            <person name="Shamsir M.S."/>
            <person name="Lim S.W."/>
        </authorList>
    </citation>
    <scope>NUCLEOTIDE SEQUENCE [LARGE SCALE GENOMIC DNA]</scope>
    <source>
        <strain evidence="13 14">KCTC 52045</strain>
    </source>
</reference>
<proteinExistence type="inferred from homology"/>
<evidence type="ECO:0000256" key="8">
    <source>
        <dbReference type="PROSITE-ProRule" id="PRU01360"/>
    </source>
</evidence>
<dbReference type="GO" id="GO:0015344">
    <property type="term" value="F:siderophore uptake transmembrane transporter activity"/>
    <property type="evidence" value="ECO:0007669"/>
    <property type="project" value="TreeGrafter"/>
</dbReference>
<name>A0A2A8CVB8_9BACT</name>
<dbReference type="RefSeq" id="WP_098076934.1">
    <property type="nucleotide sequence ID" value="NZ_PDEQ01000007.1"/>
</dbReference>
<organism evidence="13 14">
    <name type="scientific">Longibacter salinarum</name>
    <dbReference type="NCBI Taxonomy" id="1850348"/>
    <lineage>
        <taxon>Bacteria</taxon>
        <taxon>Pseudomonadati</taxon>
        <taxon>Rhodothermota</taxon>
        <taxon>Rhodothermia</taxon>
        <taxon>Rhodothermales</taxon>
        <taxon>Salisaetaceae</taxon>
        <taxon>Longibacter</taxon>
    </lineage>
</organism>
<evidence type="ECO:0000313" key="13">
    <source>
        <dbReference type="EMBL" id="PEN12596.1"/>
    </source>
</evidence>
<dbReference type="GO" id="GO:0044718">
    <property type="term" value="P:siderophore transmembrane transport"/>
    <property type="evidence" value="ECO:0007669"/>
    <property type="project" value="TreeGrafter"/>
</dbReference>
<dbReference type="Gene3D" id="2.60.40.1120">
    <property type="entry name" value="Carboxypeptidase-like, regulatory domain"/>
    <property type="match status" value="1"/>
</dbReference>
<evidence type="ECO:0000256" key="2">
    <source>
        <dbReference type="ARBA" id="ARBA00022448"/>
    </source>
</evidence>
<sequence>MLSHTLRHFVLLVGCLALTGLATVTAQDASVVGTVVDDSEAPVPGANVLIQSTERALQRGTTTDSDGAFSIKDLPAGTYTLRASFVGYTPVTERFTLQAGETHTVDIVLAAQRYGMNEVVISATRGEEALRSVPTSMSVLGPETMDAQLKLTTDVGKLLSQNVPGMAPATHTLSNYGQTLRGRSLFVLVDGVPQSAPLRNVLRDLHSIDPSAVERIEVVRGASATYGYGGNGGLVNFITKRPDHPGVHGEAEIGLQGQPSNVESSASGRLRGQVEVKEGDYDGLISATYEQIGYAFDGEGDRIPQDPQGQGGRAGSDVFNVLARGGVDLTSQQRLDLSANLYSAHQNLEYLTVPGTPDSAKARASAAGDIPGKDPGTLNLVANAQYSHDEVDALFDSRVGAQVFLQDYETRFTFASFYPDGGGQSVLESTKIGARADVETPVDVLSGADLTWGADLLSDRTKQPLEDGRSYVPPIHQWSAAPFAQLELTLVDGLELHGGARYESFWLSVDDFTTLFGGRDIEGGNLNYDAFVFNAGFVASLDQVDLFGNFSQGYSVADVGRVLRSPPDTTAFTVESLRPEAQKVNSYELGLRGGTDNVSASVTGFLNTSEFGSTLSDFPELQLVRAPERIYGIEATLDARFNPMRIGGTATFLEGKTDTDDDGDYETYLPGSRIPPAKLTGYVAYVPSDLWQVRAQVLHSGSRDRFDGSAATAFGQGDVDAYTVFDLSASVEAGPGTVGIGIENVFDTFYFPAISQWYNLGSGYAAAPGRQVRLSYTVRW</sequence>
<keyword evidence="10" id="KW-0732">Signal</keyword>
<dbReference type="SUPFAM" id="SSF49452">
    <property type="entry name" value="Starch-binding domain-like"/>
    <property type="match status" value="1"/>
</dbReference>
<dbReference type="EMBL" id="PDEQ01000007">
    <property type="protein sequence ID" value="PEN12596.1"/>
    <property type="molecule type" value="Genomic_DNA"/>
</dbReference>
<evidence type="ECO:0000256" key="3">
    <source>
        <dbReference type="ARBA" id="ARBA00022452"/>
    </source>
</evidence>
<feature type="chain" id="PRO_5011998470" evidence="10">
    <location>
        <begin position="27"/>
        <end position="780"/>
    </location>
</feature>
<accession>A0A2A8CVB8</accession>
<dbReference type="PANTHER" id="PTHR30069">
    <property type="entry name" value="TONB-DEPENDENT OUTER MEMBRANE RECEPTOR"/>
    <property type="match status" value="1"/>
</dbReference>
<dbReference type="SUPFAM" id="SSF56935">
    <property type="entry name" value="Porins"/>
    <property type="match status" value="1"/>
</dbReference>
<keyword evidence="13" id="KW-0675">Receptor</keyword>
<dbReference type="Pfam" id="PF07715">
    <property type="entry name" value="Plug"/>
    <property type="match status" value="1"/>
</dbReference>
<dbReference type="InterPro" id="IPR039426">
    <property type="entry name" value="TonB-dep_rcpt-like"/>
</dbReference>
<gene>
    <name evidence="13" type="ORF">CRI94_13850</name>
</gene>
<dbReference type="InterPro" id="IPR000531">
    <property type="entry name" value="Beta-barrel_TonB"/>
</dbReference>
<keyword evidence="3 8" id="KW-1134">Transmembrane beta strand</keyword>
<feature type="signal peptide" evidence="10">
    <location>
        <begin position="1"/>
        <end position="26"/>
    </location>
</feature>
<evidence type="ECO:0000256" key="9">
    <source>
        <dbReference type="RuleBase" id="RU003357"/>
    </source>
</evidence>
<evidence type="ECO:0000256" key="10">
    <source>
        <dbReference type="SAM" id="SignalP"/>
    </source>
</evidence>
<evidence type="ECO:0000256" key="6">
    <source>
        <dbReference type="ARBA" id="ARBA00023136"/>
    </source>
</evidence>
<keyword evidence="6 8" id="KW-0472">Membrane</keyword>
<dbReference type="AlphaFoldDB" id="A0A2A8CVB8"/>
<dbReference type="OrthoDB" id="1223654at2"/>
<keyword evidence="4 8" id="KW-0812">Transmembrane</keyword>